<feature type="compositionally biased region" description="Polar residues" evidence="3">
    <location>
        <begin position="689"/>
        <end position="705"/>
    </location>
</feature>
<feature type="repeat" description="PPR" evidence="2">
    <location>
        <begin position="419"/>
        <end position="449"/>
    </location>
</feature>
<dbReference type="OMA" id="NYPQMAR"/>
<proteinExistence type="predicted"/>
<dbReference type="AlphaFoldDB" id="A0A0K9NMR2"/>
<evidence type="ECO:0000313" key="6">
    <source>
        <dbReference type="Proteomes" id="UP000036987"/>
    </source>
</evidence>
<feature type="repeat" description="PPR" evidence="2">
    <location>
        <begin position="168"/>
        <end position="198"/>
    </location>
</feature>
<feature type="compositionally biased region" description="Low complexity" evidence="3">
    <location>
        <begin position="642"/>
        <end position="656"/>
    </location>
</feature>
<dbReference type="SUPFAM" id="SSF48452">
    <property type="entry name" value="TPR-like"/>
    <property type="match status" value="1"/>
</dbReference>
<accession>A0A0K9NMR2</accession>
<feature type="signal peptide" evidence="4">
    <location>
        <begin position="1"/>
        <end position="18"/>
    </location>
</feature>
<keyword evidence="1" id="KW-0677">Repeat</keyword>
<keyword evidence="4" id="KW-0732">Signal</keyword>
<feature type="compositionally biased region" description="Polar residues" evidence="3">
    <location>
        <begin position="616"/>
        <end position="627"/>
    </location>
</feature>
<dbReference type="PANTHER" id="PTHR47937">
    <property type="entry name" value="PLASTID TRANSCRIPTIONALLY ACTIVE CHROMOSOME 2-LIKE PROTEIN"/>
    <property type="match status" value="1"/>
</dbReference>
<feature type="repeat" description="PPR" evidence="2">
    <location>
        <begin position="384"/>
        <end position="418"/>
    </location>
</feature>
<dbReference type="Pfam" id="PF01535">
    <property type="entry name" value="PPR"/>
    <property type="match status" value="5"/>
</dbReference>
<organism evidence="5 6">
    <name type="scientific">Zostera marina</name>
    <name type="common">Eelgrass</name>
    <dbReference type="NCBI Taxonomy" id="29655"/>
    <lineage>
        <taxon>Eukaryota</taxon>
        <taxon>Viridiplantae</taxon>
        <taxon>Streptophyta</taxon>
        <taxon>Embryophyta</taxon>
        <taxon>Tracheophyta</taxon>
        <taxon>Spermatophyta</taxon>
        <taxon>Magnoliopsida</taxon>
        <taxon>Liliopsida</taxon>
        <taxon>Zosteraceae</taxon>
        <taxon>Zostera</taxon>
    </lineage>
</organism>
<feature type="compositionally biased region" description="Low complexity" evidence="3">
    <location>
        <begin position="668"/>
        <end position="688"/>
    </location>
</feature>
<dbReference type="PROSITE" id="PS51375">
    <property type="entry name" value="PPR"/>
    <property type="match status" value="8"/>
</dbReference>
<feature type="repeat" description="PPR" evidence="2">
    <location>
        <begin position="492"/>
        <end position="526"/>
    </location>
</feature>
<evidence type="ECO:0000313" key="5">
    <source>
        <dbReference type="EMBL" id="KMZ57265.1"/>
    </source>
</evidence>
<dbReference type="Gene3D" id="1.25.40.10">
    <property type="entry name" value="Tetratricopeptide repeat domain"/>
    <property type="match status" value="3"/>
</dbReference>
<dbReference type="EMBL" id="LFYR01002091">
    <property type="protein sequence ID" value="KMZ57265.1"/>
    <property type="molecule type" value="Genomic_DNA"/>
</dbReference>
<comment type="caution">
    <text evidence="5">The sequence shown here is derived from an EMBL/GenBank/DDBJ whole genome shotgun (WGS) entry which is preliminary data.</text>
</comment>
<evidence type="ECO:0000256" key="4">
    <source>
        <dbReference type="SAM" id="SignalP"/>
    </source>
</evidence>
<dbReference type="STRING" id="29655.A0A0K9NMR2"/>
<sequence>MAFYRNLLLRSLLAASETVTTTSTTNTVKSLNLTIHISARSFAFSSAEEAAAERRRRKRRLRIEPPLQALRDQNTPRPPRDPNAPRLPDSTSSLVGPRLNLHNRVQSSIRAGDLDEASITARQAVFSSTRPTVFTCNAIIAAMYRAKRYDDAVALFRYFFDQSNIVPNVVSYNFLIVTHCEAGRVDLALEVYRRILDTAPFSPSHVTYRHLTKGLGDADRMTEALDTLREMLNRGHGADSLVYNNLISGFIDRDNMDKAMELFDELRERCVVYDGVIHATFMDAYFKLGDEKEAMASYQSLLDRQFKMSAVTCNVLLECLLKHERISEANKLFEHMLTAHTPPNFVGMTTETYNIMVNDCFKKGDFATAIEVFHRTGTKPCVMDAGCFNNIIGKLVVNDLVSDALKLFEEMPGRSVNPDAATYGIFIDYYFGQGNTDEALQWFDDMVNKTEGGPKIRIDSYNKMYDGLVKAGRVGIAADIFKKMWERGLKPNSDSYEIMISGLCRENLLHQVKSFVEEMVRIRVSVTPELRELVAATFDNKGRGEEVDGMFAFRPQTHTETQNSPAGRPQYGAPPLPRNYSYDADRQAPNRASFQNQTPPPQSQYRPAPYGGDRPSQLSYSQPPQYNSISPSQAPPPPPYISTPYSSSGASQTSYTQPPPPPYGSGGASQTSFSQSPSPPQQYTSNSQLPYGTANQGAYYNTTPQQAPPPYGYNHGPPQAITYTSASQAGGYNENSTQSASGDRAADRAIQEADIVENSAAASTVNG</sequence>
<feature type="repeat" description="PPR" evidence="2">
    <location>
        <begin position="457"/>
        <end position="491"/>
    </location>
</feature>
<dbReference type="NCBIfam" id="TIGR00756">
    <property type="entry name" value="PPR"/>
    <property type="match status" value="6"/>
</dbReference>
<dbReference type="OrthoDB" id="185373at2759"/>
<feature type="repeat" description="PPR" evidence="2">
    <location>
        <begin position="309"/>
        <end position="343"/>
    </location>
</feature>
<feature type="compositionally biased region" description="Polar residues" evidence="3">
    <location>
        <begin position="721"/>
        <end position="741"/>
    </location>
</feature>
<dbReference type="PANTHER" id="PTHR47937:SF2">
    <property type="entry name" value="PENTATRICOPEPTIDE (PPR) REPEAT-CONTAINING PROTEIN, PF01535'-RELATED"/>
    <property type="match status" value="1"/>
</dbReference>
<feature type="chain" id="PRO_5005527228" evidence="4">
    <location>
        <begin position="19"/>
        <end position="767"/>
    </location>
</feature>
<dbReference type="FunFam" id="1.25.40.10:FF:000922">
    <property type="entry name" value="Pentatricopeptide repeat-containing protein"/>
    <property type="match status" value="1"/>
</dbReference>
<gene>
    <name evidence="5" type="ORF">ZOSMA_87G00070</name>
</gene>
<dbReference type="Proteomes" id="UP000036987">
    <property type="component" value="Unassembled WGS sequence"/>
</dbReference>
<reference evidence="6" key="1">
    <citation type="journal article" date="2016" name="Nature">
        <title>The genome of the seagrass Zostera marina reveals angiosperm adaptation to the sea.</title>
        <authorList>
            <person name="Olsen J.L."/>
            <person name="Rouze P."/>
            <person name="Verhelst B."/>
            <person name="Lin Y.-C."/>
            <person name="Bayer T."/>
            <person name="Collen J."/>
            <person name="Dattolo E."/>
            <person name="De Paoli E."/>
            <person name="Dittami S."/>
            <person name="Maumus F."/>
            <person name="Michel G."/>
            <person name="Kersting A."/>
            <person name="Lauritano C."/>
            <person name="Lohaus R."/>
            <person name="Toepel M."/>
            <person name="Tonon T."/>
            <person name="Vanneste K."/>
            <person name="Amirebrahimi M."/>
            <person name="Brakel J."/>
            <person name="Bostroem C."/>
            <person name="Chovatia M."/>
            <person name="Grimwood J."/>
            <person name="Jenkins J.W."/>
            <person name="Jueterbock A."/>
            <person name="Mraz A."/>
            <person name="Stam W.T."/>
            <person name="Tice H."/>
            <person name="Bornberg-Bauer E."/>
            <person name="Green P.J."/>
            <person name="Pearson G.A."/>
            <person name="Procaccini G."/>
            <person name="Duarte C.M."/>
            <person name="Schmutz J."/>
            <person name="Reusch T.B.H."/>
            <person name="Van de Peer Y."/>
        </authorList>
    </citation>
    <scope>NUCLEOTIDE SEQUENCE [LARGE SCALE GENOMIC DNA]</scope>
    <source>
        <strain evidence="6">cv. Finnish</strain>
    </source>
</reference>
<dbReference type="InterPro" id="IPR052308">
    <property type="entry name" value="PPR_domain-containing"/>
</dbReference>
<feature type="region of interest" description="Disordered" evidence="3">
    <location>
        <begin position="55"/>
        <end position="94"/>
    </location>
</feature>
<feature type="region of interest" description="Disordered" evidence="3">
    <location>
        <begin position="558"/>
        <end position="750"/>
    </location>
</feature>
<evidence type="ECO:0000256" key="1">
    <source>
        <dbReference type="ARBA" id="ARBA00022737"/>
    </source>
</evidence>
<evidence type="ECO:0000256" key="3">
    <source>
        <dbReference type="SAM" id="MobiDB-lite"/>
    </source>
</evidence>
<keyword evidence="6" id="KW-1185">Reference proteome</keyword>
<dbReference type="Pfam" id="PF12854">
    <property type="entry name" value="PPR_1"/>
    <property type="match status" value="1"/>
</dbReference>
<dbReference type="Pfam" id="PF13041">
    <property type="entry name" value="PPR_2"/>
    <property type="match status" value="2"/>
</dbReference>
<protein>
    <submittedName>
        <fullName evidence="5">Pentatricopeptide repeat-containing protein</fullName>
    </submittedName>
</protein>
<dbReference type="InterPro" id="IPR002885">
    <property type="entry name" value="PPR_rpt"/>
</dbReference>
<dbReference type="GO" id="GO:0048316">
    <property type="term" value="P:seed development"/>
    <property type="evidence" value="ECO:0007669"/>
    <property type="project" value="UniProtKB-ARBA"/>
</dbReference>
<evidence type="ECO:0000256" key="2">
    <source>
        <dbReference type="PROSITE-ProRule" id="PRU00708"/>
    </source>
</evidence>
<feature type="repeat" description="PPR" evidence="2">
    <location>
        <begin position="204"/>
        <end position="238"/>
    </location>
</feature>
<dbReference type="InterPro" id="IPR011990">
    <property type="entry name" value="TPR-like_helical_dom_sf"/>
</dbReference>
<name>A0A0K9NMR2_ZOSMR</name>
<feature type="repeat" description="PPR" evidence="2">
    <location>
        <begin position="239"/>
        <end position="273"/>
    </location>
</feature>